<proteinExistence type="predicted"/>
<keyword evidence="1" id="KW-0808">Transferase</keyword>
<dbReference type="Gene3D" id="3.40.50.2000">
    <property type="entry name" value="Glycogen Phosphorylase B"/>
    <property type="match status" value="2"/>
</dbReference>
<dbReference type="SUPFAM" id="SSF53756">
    <property type="entry name" value="UDP-Glycosyltransferase/glycogen phosphorylase"/>
    <property type="match status" value="1"/>
</dbReference>
<organism evidence="3">
    <name type="scientific">Paraconexibacter sp. AEG42_29</name>
    <dbReference type="NCBI Taxonomy" id="2997339"/>
    <lineage>
        <taxon>Bacteria</taxon>
        <taxon>Bacillati</taxon>
        <taxon>Actinomycetota</taxon>
        <taxon>Thermoleophilia</taxon>
        <taxon>Solirubrobacterales</taxon>
        <taxon>Paraconexibacteraceae</taxon>
        <taxon>Paraconexibacter</taxon>
    </lineage>
</organism>
<sequence length="365" mass="39006">MPTLVSLLPSDLARARGGAERYAVALHEALTRELPSWRTRALVVATRERERHVPEGWTAVGGPGARFLSVGDAMGAPTVLRHTLRDADVVVCHQWRTRAATTLRLVRPVRRRTAFVVIDHGAGTRLGYALSWLPLAGATLGAHQSEFEAGISPIKADRHVTVRGGVDERRFTPDGTTPDRDFLMVGRFEPYKGQLRFLEQLPEGARAELIGPSDNNDAAYVASVRALAHERGVPIRHDVSDLELVAAYRGARHTVQVPVDLRRYGGAAPPELLGLTMLEAMACGSVPICPGTGASAEFVADGATGRTYDADSESGLSAVLQDALTDTDGHAALRAGAIAESGRWTWGAAARALLAALPDAEQGRS</sequence>
<feature type="domain" description="Glycosyl transferase family 1" evidence="2">
    <location>
        <begin position="178"/>
        <end position="334"/>
    </location>
</feature>
<dbReference type="PANTHER" id="PTHR46401">
    <property type="entry name" value="GLYCOSYLTRANSFERASE WBBK-RELATED"/>
    <property type="match status" value="1"/>
</dbReference>
<dbReference type="CDD" id="cd03801">
    <property type="entry name" value="GT4_PimA-like"/>
    <property type="match status" value="1"/>
</dbReference>
<dbReference type="Pfam" id="PF00534">
    <property type="entry name" value="Glycos_transf_1"/>
    <property type="match status" value="1"/>
</dbReference>
<accession>A0AAU7AWT1</accession>
<protein>
    <recommendedName>
        <fullName evidence="2">Glycosyl transferase family 1 domain-containing protein</fullName>
    </recommendedName>
</protein>
<dbReference type="GO" id="GO:0009103">
    <property type="term" value="P:lipopolysaccharide biosynthetic process"/>
    <property type="evidence" value="ECO:0007669"/>
    <property type="project" value="TreeGrafter"/>
</dbReference>
<dbReference type="RefSeq" id="WP_354697393.1">
    <property type="nucleotide sequence ID" value="NZ_CP114014.1"/>
</dbReference>
<dbReference type="AlphaFoldDB" id="A0AAU7AWT1"/>
<reference evidence="3" key="1">
    <citation type="submission" date="2022-12" db="EMBL/GenBank/DDBJ databases">
        <title>Paraconexibacter alkalitolerans sp. nov. and Baekduia alba sp. nov., isolated from soil and emended description of the genera Paraconexibacter (Chun et al., 2020) and Baekduia (An et al., 2020).</title>
        <authorList>
            <person name="Vieira S."/>
            <person name="Huber K.J."/>
            <person name="Geppert A."/>
            <person name="Wolf J."/>
            <person name="Neumann-Schaal M."/>
            <person name="Muesken M."/>
            <person name="Overmann J."/>
        </authorList>
    </citation>
    <scope>NUCLEOTIDE SEQUENCE</scope>
    <source>
        <strain evidence="3">AEG42_29</strain>
    </source>
</reference>
<dbReference type="InterPro" id="IPR001296">
    <property type="entry name" value="Glyco_trans_1"/>
</dbReference>
<dbReference type="PANTHER" id="PTHR46401:SF2">
    <property type="entry name" value="GLYCOSYLTRANSFERASE WBBK-RELATED"/>
    <property type="match status" value="1"/>
</dbReference>
<evidence type="ECO:0000256" key="1">
    <source>
        <dbReference type="ARBA" id="ARBA00022679"/>
    </source>
</evidence>
<evidence type="ECO:0000259" key="2">
    <source>
        <dbReference type="Pfam" id="PF00534"/>
    </source>
</evidence>
<dbReference type="EMBL" id="CP114014">
    <property type="protein sequence ID" value="XAY06155.1"/>
    <property type="molecule type" value="Genomic_DNA"/>
</dbReference>
<gene>
    <name evidence="3" type="ORF">DSM112329_03018</name>
</gene>
<name>A0AAU7AWT1_9ACTN</name>
<dbReference type="KEGG" id="parq:DSM112329_03018"/>
<dbReference type="GO" id="GO:0016757">
    <property type="term" value="F:glycosyltransferase activity"/>
    <property type="evidence" value="ECO:0007669"/>
    <property type="project" value="InterPro"/>
</dbReference>
<evidence type="ECO:0000313" key="3">
    <source>
        <dbReference type="EMBL" id="XAY06155.1"/>
    </source>
</evidence>